<evidence type="ECO:0000313" key="3">
    <source>
        <dbReference type="Proteomes" id="UP000318741"/>
    </source>
</evidence>
<sequence>MADPQDARQTPKDNREVPDLDPSGPTSRATDRPKGAPEPADGPPADHDARASAPVSTDTPVITDHGVVPDTTANPAAARK</sequence>
<evidence type="ECO:0000313" key="2">
    <source>
        <dbReference type="EMBL" id="QDT17144.1"/>
    </source>
</evidence>
<keyword evidence="3" id="KW-1185">Reference proteome</keyword>
<gene>
    <name evidence="2" type="ORF">CA12_32560</name>
</gene>
<dbReference type="EMBL" id="CP036265">
    <property type="protein sequence ID" value="QDT17144.1"/>
    <property type="molecule type" value="Genomic_DNA"/>
</dbReference>
<reference evidence="2 3" key="1">
    <citation type="submission" date="2019-02" db="EMBL/GenBank/DDBJ databases">
        <title>Deep-cultivation of Planctomycetes and their phenomic and genomic characterization uncovers novel biology.</title>
        <authorList>
            <person name="Wiegand S."/>
            <person name="Jogler M."/>
            <person name="Boedeker C."/>
            <person name="Pinto D."/>
            <person name="Vollmers J."/>
            <person name="Rivas-Marin E."/>
            <person name="Kohn T."/>
            <person name="Peeters S.H."/>
            <person name="Heuer A."/>
            <person name="Rast P."/>
            <person name="Oberbeckmann S."/>
            <person name="Bunk B."/>
            <person name="Jeske O."/>
            <person name="Meyerdierks A."/>
            <person name="Storesund J.E."/>
            <person name="Kallscheuer N."/>
            <person name="Luecker S."/>
            <person name="Lage O.M."/>
            <person name="Pohl T."/>
            <person name="Merkel B.J."/>
            <person name="Hornburger P."/>
            <person name="Mueller R.-W."/>
            <person name="Bruemmer F."/>
            <person name="Labrenz M."/>
            <person name="Spormann A.M."/>
            <person name="Op den Camp H."/>
            <person name="Overmann J."/>
            <person name="Amann R."/>
            <person name="Jetten M.S.M."/>
            <person name="Mascher T."/>
            <person name="Medema M.H."/>
            <person name="Devos D.P."/>
            <person name="Kaster A.-K."/>
            <person name="Ovreas L."/>
            <person name="Rohde M."/>
            <person name="Galperin M.Y."/>
            <person name="Jogler C."/>
        </authorList>
    </citation>
    <scope>NUCLEOTIDE SEQUENCE [LARGE SCALE GENOMIC DNA]</scope>
    <source>
        <strain evidence="2 3">CA12</strain>
    </source>
</reference>
<accession>A0A517PCN5</accession>
<feature type="region of interest" description="Disordered" evidence="1">
    <location>
        <begin position="1"/>
        <end position="80"/>
    </location>
</feature>
<evidence type="ECO:0000256" key="1">
    <source>
        <dbReference type="SAM" id="MobiDB-lite"/>
    </source>
</evidence>
<name>A0A517PCN5_9PLAN</name>
<dbReference type="AlphaFoldDB" id="A0A517PCN5"/>
<feature type="compositionally biased region" description="Basic and acidic residues" evidence="1">
    <location>
        <begin position="1"/>
        <end position="18"/>
    </location>
</feature>
<dbReference type="KEGG" id="acaf:CA12_32560"/>
<organism evidence="2 3">
    <name type="scientific">Alienimonas californiensis</name>
    <dbReference type="NCBI Taxonomy" id="2527989"/>
    <lineage>
        <taxon>Bacteria</taxon>
        <taxon>Pseudomonadati</taxon>
        <taxon>Planctomycetota</taxon>
        <taxon>Planctomycetia</taxon>
        <taxon>Planctomycetales</taxon>
        <taxon>Planctomycetaceae</taxon>
        <taxon>Alienimonas</taxon>
    </lineage>
</organism>
<protein>
    <submittedName>
        <fullName evidence="2">Uncharacterized protein</fullName>
    </submittedName>
</protein>
<dbReference type="RefSeq" id="WP_145360044.1">
    <property type="nucleotide sequence ID" value="NZ_CP036265.1"/>
</dbReference>
<proteinExistence type="predicted"/>
<dbReference type="Proteomes" id="UP000318741">
    <property type="component" value="Chromosome"/>
</dbReference>